<proteinExistence type="predicted"/>
<evidence type="ECO:0000313" key="2">
    <source>
        <dbReference type="EMBL" id="CAA9555225.1"/>
    </source>
</evidence>
<name>A0A6J4UMX8_9BACT</name>
<reference evidence="2" key="1">
    <citation type="submission" date="2020-02" db="EMBL/GenBank/DDBJ databases">
        <authorList>
            <person name="Meier V. D."/>
        </authorList>
    </citation>
    <scope>NUCLEOTIDE SEQUENCE</scope>
    <source>
        <strain evidence="2">AVDCRST_MAG70</strain>
    </source>
</reference>
<gene>
    <name evidence="2" type="ORF">AVDCRST_MAG70-1234</name>
</gene>
<accession>A0A6J4UMX8</accession>
<sequence length="357" mass="35334">MSRQSSSPSDRLANLSRPGRGRSLAIAATLVAGLLAACGDEEQIDPVSVAPTLTPISIIGGDPPLTTVDLASPDAATPIGASPVAGSPSAGSPVAGTPVAGPAVASPEASPVAADPADVGSLVARANAAWAGIRSYRAVEVSGQTGTVPVDTAVTPGASPVAAAGEVLIVDEVVFPDSRHQTISEGGVGSEVIASGGLLYMRGALAATFVDPAVGLSSWVIVDPARVPPESPLGTFVSRFVGAEATAFTAPFGIPSAETASLPVRSLGPVTSGVRSCVAYEVVQTTQIGERIEIVLAIDEAGLACYQETRAGTITNRVTFSDFDADIAIVAPAGAVPAANFGPLNVPAASPAASPTS</sequence>
<dbReference type="EMBL" id="CADCWH010000196">
    <property type="protein sequence ID" value="CAA9555225.1"/>
    <property type="molecule type" value="Genomic_DNA"/>
</dbReference>
<dbReference type="AlphaFoldDB" id="A0A6J4UMX8"/>
<feature type="region of interest" description="Disordered" evidence="1">
    <location>
        <begin position="79"/>
        <end position="99"/>
    </location>
</feature>
<evidence type="ECO:0000256" key="1">
    <source>
        <dbReference type="SAM" id="MobiDB-lite"/>
    </source>
</evidence>
<organism evidence="2">
    <name type="scientific">uncultured Thermomicrobiales bacterium</name>
    <dbReference type="NCBI Taxonomy" id="1645740"/>
    <lineage>
        <taxon>Bacteria</taxon>
        <taxon>Pseudomonadati</taxon>
        <taxon>Thermomicrobiota</taxon>
        <taxon>Thermomicrobia</taxon>
        <taxon>Thermomicrobiales</taxon>
        <taxon>environmental samples</taxon>
    </lineage>
</organism>
<protein>
    <submittedName>
        <fullName evidence="2">Uncharacterized protein</fullName>
    </submittedName>
</protein>